<evidence type="ECO:0000313" key="8">
    <source>
        <dbReference type="Proteomes" id="UP000322983"/>
    </source>
</evidence>
<evidence type="ECO:0000313" key="7">
    <source>
        <dbReference type="EMBL" id="BBG23833.1"/>
    </source>
</evidence>
<dbReference type="GO" id="GO:0006412">
    <property type="term" value="P:translation"/>
    <property type="evidence" value="ECO:0007669"/>
    <property type="project" value="UniProtKB-KW"/>
</dbReference>
<reference evidence="7 8" key="1">
    <citation type="journal article" date="2020" name="Int. J. Syst. Evol. Microbiol.">
        <title>Sulfuracidifex tepidarius gen. nov., sp. nov. and transfer of Sulfolobus metallicus Huber and Stetter 1992 to the genus Sulfuracidifex as Sulfuracidifex metallicus comb. nov.</title>
        <authorList>
            <person name="Itoh T."/>
            <person name="Miura T."/>
            <person name="Sakai H.D."/>
            <person name="Kato S."/>
            <person name="Ohkuma M."/>
            <person name="Takashina T."/>
        </authorList>
    </citation>
    <scope>NUCLEOTIDE SEQUENCE [LARGE SCALE GENOMIC DNA]</scope>
    <source>
        <strain evidence="7 8">IC-006</strain>
    </source>
</reference>
<accession>A0A510DUD4</accession>
<dbReference type="InterPro" id="IPR036390">
    <property type="entry name" value="WH_DNA-bd_sf"/>
</dbReference>
<dbReference type="Gene3D" id="3.30.1360.30">
    <property type="entry name" value="GAD-like domain"/>
    <property type="match status" value="1"/>
</dbReference>
<organism evidence="7 8">
    <name type="scientific">Sulfuracidifex tepidarius</name>
    <dbReference type="NCBI Taxonomy" id="1294262"/>
    <lineage>
        <taxon>Archaea</taxon>
        <taxon>Thermoproteota</taxon>
        <taxon>Thermoprotei</taxon>
        <taxon>Sulfolobales</taxon>
        <taxon>Sulfolobaceae</taxon>
        <taxon>Sulfuracidifex</taxon>
    </lineage>
</organism>
<protein>
    <recommendedName>
        <fullName evidence="9">DUF4443 domain-containing protein</fullName>
    </recommendedName>
</protein>
<evidence type="ECO:0000259" key="5">
    <source>
        <dbReference type="Pfam" id="PF14544"/>
    </source>
</evidence>
<keyword evidence="3" id="KW-0067">ATP-binding</keyword>
<evidence type="ECO:0000256" key="1">
    <source>
        <dbReference type="ARBA" id="ARBA00022598"/>
    </source>
</evidence>
<dbReference type="AlphaFoldDB" id="A0A510DUD4"/>
<dbReference type="EMBL" id="AP018929">
    <property type="protein sequence ID" value="BBG23833.1"/>
    <property type="molecule type" value="Genomic_DNA"/>
</dbReference>
<evidence type="ECO:0000256" key="4">
    <source>
        <dbReference type="ARBA" id="ARBA00022917"/>
    </source>
</evidence>
<gene>
    <name evidence="7" type="ORF">IC006_1128</name>
</gene>
<sequence length="205" mass="22614">MDVPSIITEITSTRQGNAPKYDEGHVALALITIKENQPIGRISLMKKVGLKEASMKTLIRRMKELGLVETDKIGGTVLTEKGESILDQILKRVAVKQVTLKSIGWDSYGILLRGGESLLRQHGVLELRDEVIKQGAERVLIAVFENGKIEIPPKTDDMAMGNLLQEISEAFKEAKEGDMAIFITPQDLRLALKVSVKILENVNVA</sequence>
<keyword evidence="4" id="KW-0648">Protein biosynthesis</keyword>
<dbReference type="InterPro" id="IPR048715">
    <property type="entry name" value="CggR_N"/>
</dbReference>
<keyword evidence="8" id="KW-1185">Reference proteome</keyword>
<evidence type="ECO:0000256" key="3">
    <source>
        <dbReference type="ARBA" id="ARBA00022840"/>
    </source>
</evidence>
<dbReference type="InterPro" id="IPR004115">
    <property type="entry name" value="GAD-like_sf"/>
</dbReference>
<dbReference type="SUPFAM" id="SSF55261">
    <property type="entry name" value="GAD domain-like"/>
    <property type="match status" value="1"/>
</dbReference>
<dbReference type="SUPFAM" id="SSF46785">
    <property type="entry name" value="Winged helix' DNA-binding domain"/>
    <property type="match status" value="1"/>
</dbReference>
<dbReference type="Pfam" id="PF21715">
    <property type="entry name" value="CggR_N"/>
    <property type="match status" value="1"/>
</dbReference>
<dbReference type="Proteomes" id="UP000322983">
    <property type="component" value="Chromosome"/>
</dbReference>
<evidence type="ECO:0000259" key="6">
    <source>
        <dbReference type="Pfam" id="PF21715"/>
    </source>
</evidence>
<dbReference type="OrthoDB" id="35967at2157"/>
<keyword evidence="2" id="KW-0547">Nucleotide-binding</keyword>
<proteinExistence type="predicted"/>
<feature type="domain" description="CggR N-terminal DNA binding" evidence="6">
    <location>
        <begin position="30"/>
        <end position="89"/>
    </location>
</feature>
<dbReference type="GeneID" id="41714886"/>
<dbReference type="InterPro" id="IPR036388">
    <property type="entry name" value="WH-like_DNA-bd_sf"/>
</dbReference>
<dbReference type="Gene3D" id="1.10.10.10">
    <property type="entry name" value="Winged helix-like DNA-binding domain superfamily/Winged helix DNA-binding domain"/>
    <property type="match status" value="1"/>
</dbReference>
<dbReference type="STRING" id="1294262.GCA_001316085_01078"/>
<dbReference type="GO" id="GO:0004812">
    <property type="term" value="F:aminoacyl-tRNA ligase activity"/>
    <property type="evidence" value="ECO:0007669"/>
    <property type="project" value="InterPro"/>
</dbReference>
<evidence type="ECO:0008006" key="9">
    <source>
        <dbReference type="Google" id="ProtNLM"/>
    </source>
</evidence>
<dbReference type="RefSeq" id="WP_162302172.1">
    <property type="nucleotide sequence ID" value="NZ_AP018929.1"/>
</dbReference>
<dbReference type="Pfam" id="PF14544">
    <property type="entry name" value="DUF4443"/>
    <property type="match status" value="1"/>
</dbReference>
<feature type="domain" description="DUF4443" evidence="5">
    <location>
        <begin position="107"/>
        <end position="199"/>
    </location>
</feature>
<dbReference type="InterPro" id="IPR029349">
    <property type="entry name" value="DUF4443"/>
</dbReference>
<dbReference type="GO" id="GO:0005524">
    <property type="term" value="F:ATP binding"/>
    <property type="evidence" value="ECO:0007669"/>
    <property type="project" value="UniProtKB-KW"/>
</dbReference>
<name>A0A510DUD4_9CREN</name>
<dbReference type="KEGG" id="step:IC006_1128"/>
<evidence type="ECO:0000256" key="2">
    <source>
        <dbReference type="ARBA" id="ARBA00022741"/>
    </source>
</evidence>
<keyword evidence="1" id="KW-0436">Ligase</keyword>
<dbReference type="GO" id="GO:0005737">
    <property type="term" value="C:cytoplasm"/>
    <property type="evidence" value="ECO:0007669"/>
    <property type="project" value="InterPro"/>
</dbReference>